<protein>
    <submittedName>
        <fullName evidence="2">Uncharacterized protein</fullName>
    </submittedName>
</protein>
<dbReference type="EMBL" id="AFNT02000012">
    <property type="protein sequence ID" value="ERJ06646.1"/>
    <property type="molecule type" value="Genomic_DNA"/>
</dbReference>
<reference evidence="2 3" key="2">
    <citation type="journal article" date="2013" name="PLoS ONE">
        <title>INDIGO - INtegrated Data Warehouse of MIcrobial GenOmes with Examples from the Red Sea Extremophiles.</title>
        <authorList>
            <person name="Alam I."/>
            <person name="Antunes A."/>
            <person name="Kamau A.A."/>
            <person name="Ba Alawi W."/>
            <person name="Kalkatawi M."/>
            <person name="Stingl U."/>
            <person name="Bajic V.B."/>
        </authorList>
    </citation>
    <scope>NUCLEOTIDE SEQUENCE [LARGE SCALE GENOMIC DNA]</scope>
    <source>
        <strain evidence="2 3">SARL4B</strain>
    </source>
</reference>
<proteinExistence type="predicted"/>
<evidence type="ECO:0000313" key="3">
    <source>
        <dbReference type="Proteomes" id="UP000003861"/>
    </source>
</evidence>
<comment type="caution">
    <text evidence="2">The sequence shown here is derived from an EMBL/GenBank/DDBJ whole genome shotgun (WGS) entry which is preliminary data.</text>
</comment>
<reference evidence="2 3" key="1">
    <citation type="journal article" date="2011" name="J. Bacteriol.">
        <title>Genome sequence of Halorhabdus tiamatea, the first archaeon isolated from a deep-sea anoxic brine lake.</title>
        <authorList>
            <person name="Antunes A."/>
            <person name="Alam I."/>
            <person name="Bajic V.B."/>
            <person name="Stingl U."/>
        </authorList>
    </citation>
    <scope>NUCLEOTIDE SEQUENCE [LARGE SCALE GENOMIC DNA]</scope>
    <source>
        <strain evidence="2 3">SARL4B</strain>
    </source>
</reference>
<sequence>MALKQWVRANWTDVMGIPRHDAGPWMLRDTPLPLSTLSKFKPGRYAGARGPVERVPNPSGGPNTHVMASRTKPETAQQRYETGGSSWERSVLSTLAETAPSPIGRAEVEAFAADPDADLYVVELFPGDAVTNDVRVLREDLGLNVQLVGVGVSEPDGYPGAFVAADRDTLRDPDSVVMRAVPSPDLLVMSPGIEYAGVATRMVERCSPRAASVNPVEGDVVDVVESSLLLTSDTGDSSDSDGDSEQFSLDVFGSSTGDAAQLSLRSAFARA</sequence>
<dbReference type="Proteomes" id="UP000003861">
    <property type="component" value="Unassembled WGS sequence"/>
</dbReference>
<evidence type="ECO:0000256" key="1">
    <source>
        <dbReference type="SAM" id="MobiDB-lite"/>
    </source>
</evidence>
<dbReference type="AlphaFoldDB" id="U2E3X0"/>
<name>U2E3X0_9EURY</name>
<feature type="region of interest" description="Disordered" evidence="1">
    <location>
        <begin position="48"/>
        <end position="77"/>
    </location>
</feature>
<accession>U2E3X0</accession>
<evidence type="ECO:0000313" key="2">
    <source>
        <dbReference type="EMBL" id="ERJ06646.1"/>
    </source>
</evidence>
<gene>
    <name evidence="2" type="ORF">HLRTI_001352</name>
</gene>
<organism evidence="2 3">
    <name type="scientific">Halorhabdus tiamatea SARL4B</name>
    <dbReference type="NCBI Taxonomy" id="1033806"/>
    <lineage>
        <taxon>Archaea</taxon>
        <taxon>Methanobacteriati</taxon>
        <taxon>Methanobacteriota</taxon>
        <taxon>Stenosarchaea group</taxon>
        <taxon>Halobacteria</taxon>
        <taxon>Halobacteriales</taxon>
        <taxon>Haloarculaceae</taxon>
        <taxon>Halorhabdus</taxon>
    </lineage>
</organism>